<feature type="transmembrane region" description="Helical" evidence="2">
    <location>
        <begin position="114"/>
        <end position="133"/>
    </location>
</feature>
<evidence type="ECO:0000313" key="3">
    <source>
        <dbReference type="EMBL" id="KAF9506437.1"/>
    </source>
</evidence>
<keyword evidence="2" id="KW-0472">Membrane</keyword>
<evidence type="ECO:0000256" key="2">
    <source>
        <dbReference type="SAM" id="Phobius"/>
    </source>
</evidence>
<protein>
    <submittedName>
        <fullName evidence="3">Uncharacterized protein</fullName>
    </submittedName>
</protein>
<feature type="transmembrane region" description="Helical" evidence="2">
    <location>
        <begin position="54"/>
        <end position="71"/>
    </location>
</feature>
<evidence type="ECO:0000256" key="1">
    <source>
        <dbReference type="SAM" id="MobiDB-lite"/>
    </source>
</evidence>
<feature type="region of interest" description="Disordered" evidence="1">
    <location>
        <begin position="148"/>
        <end position="167"/>
    </location>
</feature>
<organism evidence="3 4">
    <name type="scientific">Hydnum rufescens UP504</name>
    <dbReference type="NCBI Taxonomy" id="1448309"/>
    <lineage>
        <taxon>Eukaryota</taxon>
        <taxon>Fungi</taxon>
        <taxon>Dikarya</taxon>
        <taxon>Basidiomycota</taxon>
        <taxon>Agaricomycotina</taxon>
        <taxon>Agaricomycetes</taxon>
        <taxon>Cantharellales</taxon>
        <taxon>Hydnaceae</taxon>
        <taxon>Hydnum</taxon>
    </lineage>
</organism>
<sequence>MIEAIQRTGHATEMGDDVTARPFHLMHQRRLLRVQRQARIRHARSPYELNRGHSWTIAICLASGPLIWAPLSEVSIHRHCFPAFLTLQTAVIGYLIDAYTIYRTTALAANVLRSILATGLLLFTPSLLVYPVTALEYEQDLSGPLHSQLHTQPHTQYPPQCSPSPLKRSADALFPAADRY</sequence>
<accession>A0A9P6DM16</accession>
<evidence type="ECO:0000313" key="4">
    <source>
        <dbReference type="Proteomes" id="UP000886523"/>
    </source>
</evidence>
<feature type="compositionally biased region" description="Polar residues" evidence="1">
    <location>
        <begin position="148"/>
        <end position="159"/>
    </location>
</feature>
<dbReference type="AlphaFoldDB" id="A0A9P6DM16"/>
<keyword evidence="2" id="KW-0812">Transmembrane</keyword>
<feature type="transmembrane region" description="Helical" evidence="2">
    <location>
        <begin position="83"/>
        <end position="102"/>
    </location>
</feature>
<name>A0A9P6DM16_9AGAM</name>
<gene>
    <name evidence="3" type="ORF">BS47DRAFT_1399465</name>
</gene>
<keyword evidence="4" id="KW-1185">Reference proteome</keyword>
<reference evidence="3" key="1">
    <citation type="journal article" date="2020" name="Nat. Commun.">
        <title>Large-scale genome sequencing of mycorrhizal fungi provides insights into the early evolution of symbiotic traits.</title>
        <authorList>
            <person name="Miyauchi S."/>
            <person name="Kiss E."/>
            <person name="Kuo A."/>
            <person name="Drula E."/>
            <person name="Kohler A."/>
            <person name="Sanchez-Garcia M."/>
            <person name="Morin E."/>
            <person name="Andreopoulos B."/>
            <person name="Barry K.W."/>
            <person name="Bonito G."/>
            <person name="Buee M."/>
            <person name="Carver A."/>
            <person name="Chen C."/>
            <person name="Cichocki N."/>
            <person name="Clum A."/>
            <person name="Culley D."/>
            <person name="Crous P.W."/>
            <person name="Fauchery L."/>
            <person name="Girlanda M."/>
            <person name="Hayes R.D."/>
            <person name="Keri Z."/>
            <person name="LaButti K."/>
            <person name="Lipzen A."/>
            <person name="Lombard V."/>
            <person name="Magnuson J."/>
            <person name="Maillard F."/>
            <person name="Murat C."/>
            <person name="Nolan M."/>
            <person name="Ohm R.A."/>
            <person name="Pangilinan J."/>
            <person name="Pereira M.F."/>
            <person name="Perotto S."/>
            <person name="Peter M."/>
            <person name="Pfister S."/>
            <person name="Riley R."/>
            <person name="Sitrit Y."/>
            <person name="Stielow J.B."/>
            <person name="Szollosi G."/>
            <person name="Zifcakova L."/>
            <person name="Stursova M."/>
            <person name="Spatafora J.W."/>
            <person name="Tedersoo L."/>
            <person name="Vaario L.M."/>
            <person name="Yamada A."/>
            <person name="Yan M."/>
            <person name="Wang P."/>
            <person name="Xu J."/>
            <person name="Bruns T."/>
            <person name="Baldrian P."/>
            <person name="Vilgalys R."/>
            <person name="Dunand C."/>
            <person name="Henrissat B."/>
            <person name="Grigoriev I.V."/>
            <person name="Hibbett D."/>
            <person name="Nagy L.G."/>
            <person name="Martin F.M."/>
        </authorList>
    </citation>
    <scope>NUCLEOTIDE SEQUENCE</scope>
    <source>
        <strain evidence="3">UP504</strain>
    </source>
</reference>
<proteinExistence type="predicted"/>
<dbReference type="EMBL" id="MU129110">
    <property type="protein sequence ID" value="KAF9506437.1"/>
    <property type="molecule type" value="Genomic_DNA"/>
</dbReference>
<comment type="caution">
    <text evidence="3">The sequence shown here is derived from an EMBL/GenBank/DDBJ whole genome shotgun (WGS) entry which is preliminary data.</text>
</comment>
<keyword evidence="2" id="KW-1133">Transmembrane helix</keyword>
<dbReference type="Proteomes" id="UP000886523">
    <property type="component" value="Unassembled WGS sequence"/>
</dbReference>